<keyword evidence="8" id="KW-1185">Reference proteome</keyword>
<dbReference type="InterPro" id="IPR031968">
    <property type="entry name" value="VASt"/>
</dbReference>
<keyword evidence="3" id="KW-0175">Coiled coil</keyword>
<dbReference type="InterPro" id="IPR004182">
    <property type="entry name" value="GRAM"/>
</dbReference>
<keyword evidence="5" id="KW-1133">Transmembrane helix</keyword>
<dbReference type="SMART" id="SM00568">
    <property type="entry name" value="GRAM"/>
    <property type="match status" value="1"/>
</dbReference>
<evidence type="ECO:0000256" key="3">
    <source>
        <dbReference type="SAM" id="Coils"/>
    </source>
</evidence>
<dbReference type="Proteomes" id="UP000689195">
    <property type="component" value="Unassembled WGS sequence"/>
</dbReference>
<dbReference type="PANTHER" id="PTHR23319:SF4">
    <property type="entry name" value="GRAM DOMAIN CONTAINING 1B, ISOFORM E"/>
    <property type="match status" value="1"/>
</dbReference>
<dbReference type="GO" id="GO:0005886">
    <property type="term" value="C:plasma membrane"/>
    <property type="evidence" value="ECO:0007669"/>
    <property type="project" value="TreeGrafter"/>
</dbReference>
<protein>
    <recommendedName>
        <fullName evidence="6">VASt domain-containing protein</fullName>
    </recommendedName>
</protein>
<evidence type="ECO:0000313" key="7">
    <source>
        <dbReference type="EMBL" id="CAD8195794.1"/>
    </source>
</evidence>
<keyword evidence="2 5" id="KW-0472">Membrane</keyword>
<feature type="coiled-coil region" evidence="3">
    <location>
        <begin position="151"/>
        <end position="215"/>
    </location>
</feature>
<feature type="region of interest" description="Disordered" evidence="4">
    <location>
        <begin position="668"/>
        <end position="692"/>
    </location>
</feature>
<dbReference type="CDD" id="cd13220">
    <property type="entry name" value="PH-GRAM_GRAMDC"/>
    <property type="match status" value="1"/>
</dbReference>
<evidence type="ECO:0000313" key="8">
    <source>
        <dbReference type="Proteomes" id="UP000689195"/>
    </source>
</evidence>
<name>A0A8S1X0X8_9CILI</name>
<dbReference type="Pfam" id="PF16016">
    <property type="entry name" value="VASt"/>
    <property type="match status" value="1"/>
</dbReference>
<proteinExistence type="predicted"/>
<dbReference type="OrthoDB" id="2162691at2759"/>
<dbReference type="EMBL" id="CAJJDO010000110">
    <property type="protein sequence ID" value="CAD8195794.1"/>
    <property type="molecule type" value="Genomic_DNA"/>
</dbReference>
<dbReference type="AlphaFoldDB" id="A0A8S1X0X8"/>
<comment type="caution">
    <text evidence="7">The sequence shown here is derived from an EMBL/GenBank/DDBJ whole genome shotgun (WGS) entry which is preliminary data.</text>
</comment>
<accession>A0A8S1X0X8</accession>
<dbReference type="PANTHER" id="PTHR23319">
    <property type="entry name" value="GRAM DOMAIN CONTAINING 1B, ISOFORM E"/>
    <property type="match status" value="1"/>
</dbReference>
<feature type="compositionally biased region" description="Basic and acidic residues" evidence="4">
    <location>
        <begin position="1064"/>
        <end position="1075"/>
    </location>
</feature>
<dbReference type="GO" id="GO:0032366">
    <property type="term" value="P:intracellular sterol transport"/>
    <property type="evidence" value="ECO:0007669"/>
    <property type="project" value="TreeGrafter"/>
</dbReference>
<sequence>MKQHFSYIEELFDAQQYVLMTKDIQDFHKVTSYFKKFFDDILNKQLDLCGTNIKNAEKITKYMQQPQLPLSKSLVKLSQVFIQNQTNSRLYRIYLPLQNKAIQNNKMVQINMNHQYENKLIKLQSIIMAMSKLQSKYFEVLFFHQYYKNDEQQYKKSLEGLKNRKQQYTEQLELYKQTVNDPSMLYNQNLKQQRYNELQQKIRKIKENENQILTSLEVLNYRRKCLCIELQQLQKIIEEAFSTIIALTHKLCYSNIISFKQKIESFYQMSKKHQKQIKYQFTILPDQSKFNFDKMDYVSQQDFQQLYYVQKNFNFNQDESFETITQNNEDVSFRSIKNIPSVNQSYQTINDQNDQWIPNFLKQDIQLVPTSQLIQYYEWILTYTKVVKENCSINNNLIFKLLQFIDELMIQFRKQGKACIKQPDFKQNYFSQLKWFEQFNQVFGEQGYNDLYAYTSINDLFNLFTNKFSNLLQEEQQSILQVQEKITNEQNIVFSSIDKQMFDLQIVHQNYLRQQGYNRTITLSQMDSNKKDFYNQSKNEQDFRQMIKKSNDAIKHLVLELDNKLSKRYKTISEVTEQIYLAFNVNLIDLLKFTYQLEDALELKKRSQEQVIQYLKSQKSFKIFYKQIFVKNKAKALIEDLQTETYDYKYQSDQDFYQLQSLPKPNIILDQSQNEPDDDQQSISEQSTKEQDKDKIEQLQFIKSKLKIEINEILIASFACALSEKIQLQGRLYITNKRLFFHSSFNSNNLFFGDTILNIPRQDILSIQKRTNAYIFDNSISIYTPKGQLFFATFFQRDIAYDLIIKTFSPKEQPELMASLTNQAPINSIKIINVPYTQEQLKQLEDRKQRIINLMGPDPEIFISETIFEFPEINVKLFYRLIFGDKMPGQNLTFYEKMKKGPLGCDGLNLTQWVPIPPIDFDSDYGTQNLLDGPDFHEREFTCIQPLPKSSIPFMPTKCDCKEQQKIYFVDQDLFILDLIVKTYKVPYAESFQVHVRYKCIQTEKGIKFDCRIRNEFLKSVLVRKVIEKASQDEIQEKTNEKIFPTIRQELSNYLKGSNNNDNCEDKSDTNDKKVEQQKSKIKQKLKSIIPFLNGTIITFLILIIIYYLYAKVLSKLTIKIEFDK</sequence>
<dbReference type="InterPro" id="IPR051482">
    <property type="entry name" value="Cholesterol_transport"/>
</dbReference>
<dbReference type="GO" id="GO:0032934">
    <property type="term" value="F:sterol binding"/>
    <property type="evidence" value="ECO:0007669"/>
    <property type="project" value="TreeGrafter"/>
</dbReference>
<comment type="subcellular location">
    <subcellularLocation>
        <location evidence="1">Membrane</location>
    </subcellularLocation>
</comment>
<evidence type="ECO:0000256" key="2">
    <source>
        <dbReference type="ARBA" id="ARBA00023136"/>
    </source>
</evidence>
<reference evidence="7" key="1">
    <citation type="submission" date="2021-01" db="EMBL/GenBank/DDBJ databases">
        <authorList>
            <consortium name="Genoscope - CEA"/>
            <person name="William W."/>
        </authorList>
    </citation>
    <scope>NUCLEOTIDE SEQUENCE</scope>
</reference>
<evidence type="ECO:0000259" key="6">
    <source>
        <dbReference type="PROSITE" id="PS51778"/>
    </source>
</evidence>
<feature type="domain" description="VASt" evidence="6">
    <location>
        <begin position="859"/>
        <end position="1055"/>
    </location>
</feature>
<evidence type="ECO:0000256" key="1">
    <source>
        <dbReference type="ARBA" id="ARBA00004370"/>
    </source>
</evidence>
<feature type="transmembrane region" description="Helical" evidence="5">
    <location>
        <begin position="1089"/>
        <end position="1110"/>
    </location>
</feature>
<gene>
    <name evidence="7" type="ORF">PPENT_87.1.T1100144</name>
</gene>
<keyword evidence="5" id="KW-0812">Transmembrane</keyword>
<dbReference type="GO" id="GO:0120015">
    <property type="term" value="F:sterol transfer activity"/>
    <property type="evidence" value="ECO:0007669"/>
    <property type="project" value="TreeGrafter"/>
</dbReference>
<feature type="region of interest" description="Disordered" evidence="4">
    <location>
        <begin position="1056"/>
        <end position="1075"/>
    </location>
</feature>
<dbReference type="Pfam" id="PF02893">
    <property type="entry name" value="GRAM"/>
    <property type="match status" value="1"/>
</dbReference>
<evidence type="ECO:0000256" key="4">
    <source>
        <dbReference type="SAM" id="MobiDB-lite"/>
    </source>
</evidence>
<organism evidence="7 8">
    <name type="scientific">Paramecium pentaurelia</name>
    <dbReference type="NCBI Taxonomy" id="43138"/>
    <lineage>
        <taxon>Eukaryota</taxon>
        <taxon>Sar</taxon>
        <taxon>Alveolata</taxon>
        <taxon>Ciliophora</taxon>
        <taxon>Intramacronucleata</taxon>
        <taxon>Oligohymenophorea</taxon>
        <taxon>Peniculida</taxon>
        <taxon>Parameciidae</taxon>
        <taxon>Paramecium</taxon>
    </lineage>
</organism>
<dbReference type="PROSITE" id="PS51778">
    <property type="entry name" value="VAST"/>
    <property type="match status" value="1"/>
</dbReference>
<dbReference type="GO" id="GO:0005789">
    <property type="term" value="C:endoplasmic reticulum membrane"/>
    <property type="evidence" value="ECO:0007669"/>
    <property type="project" value="TreeGrafter"/>
</dbReference>
<dbReference type="GO" id="GO:0140268">
    <property type="term" value="C:endoplasmic reticulum-plasma membrane contact site"/>
    <property type="evidence" value="ECO:0007669"/>
    <property type="project" value="TreeGrafter"/>
</dbReference>
<evidence type="ECO:0000256" key="5">
    <source>
        <dbReference type="SAM" id="Phobius"/>
    </source>
</evidence>